<evidence type="ECO:0000313" key="2">
    <source>
        <dbReference type="EMBL" id="KAK0444291.1"/>
    </source>
</evidence>
<gene>
    <name evidence="2" type="ORF">EV420DRAFT_1575163</name>
</gene>
<feature type="compositionally biased region" description="Polar residues" evidence="1">
    <location>
        <begin position="31"/>
        <end position="48"/>
    </location>
</feature>
<dbReference type="EMBL" id="JAUEPS010000055">
    <property type="protein sequence ID" value="KAK0444291.1"/>
    <property type="molecule type" value="Genomic_DNA"/>
</dbReference>
<evidence type="ECO:0000313" key="3">
    <source>
        <dbReference type="Proteomes" id="UP001175211"/>
    </source>
</evidence>
<feature type="compositionally biased region" description="Basic and acidic residues" evidence="1">
    <location>
        <begin position="144"/>
        <end position="159"/>
    </location>
</feature>
<feature type="region of interest" description="Disordered" evidence="1">
    <location>
        <begin position="29"/>
        <end position="171"/>
    </location>
</feature>
<sequence length="352" mass="38482">MFDFYLPPESPLRRPSKSLLVEQSLAAIKASGSSTADSSQPVAPSTNIEEVRDRTPLFFPGTDDEQDTTVPKARTPPAPPEDEVMDVDSPPPTRRIVKTLKPAPNPVFEDSVPDNDDTIVIDSPRSKDNKPRPRPITKTVPEMPDAHRGRGRGKGEPPHPSRGISGGGFGERVPEGMEEVPNPRSALGVLVLSKDFGKYVEVDGRLWAADIAPFVVEEYSYPCDQCKKAGTHCRALQRSGCICARCVYTKGLCTFNGKKLLRPRIPYRPDAEQYDAIVGARNLINQHMDAISRIIRDIFLASNLQEHVSGLWDCVNSLWGVEALAKVMDGVEGGETSGIEEVEENEAGPSTV</sequence>
<accession>A0AA39JK95</accession>
<proteinExistence type="predicted"/>
<dbReference type="GeneID" id="85358002"/>
<dbReference type="AlphaFoldDB" id="A0AA39JK95"/>
<reference evidence="2" key="1">
    <citation type="submission" date="2023-06" db="EMBL/GenBank/DDBJ databases">
        <authorList>
            <consortium name="Lawrence Berkeley National Laboratory"/>
            <person name="Ahrendt S."/>
            <person name="Sahu N."/>
            <person name="Indic B."/>
            <person name="Wong-Bajracharya J."/>
            <person name="Merenyi Z."/>
            <person name="Ke H.-M."/>
            <person name="Monk M."/>
            <person name="Kocsube S."/>
            <person name="Drula E."/>
            <person name="Lipzen A."/>
            <person name="Balint B."/>
            <person name="Henrissat B."/>
            <person name="Andreopoulos B."/>
            <person name="Martin F.M."/>
            <person name="Harder C.B."/>
            <person name="Rigling D."/>
            <person name="Ford K.L."/>
            <person name="Foster G.D."/>
            <person name="Pangilinan J."/>
            <person name="Papanicolaou A."/>
            <person name="Barry K."/>
            <person name="LaButti K."/>
            <person name="Viragh M."/>
            <person name="Koriabine M."/>
            <person name="Yan M."/>
            <person name="Riley R."/>
            <person name="Champramary S."/>
            <person name="Plett K.L."/>
            <person name="Tsai I.J."/>
            <person name="Slot J."/>
            <person name="Sipos G."/>
            <person name="Plett J."/>
            <person name="Nagy L.G."/>
            <person name="Grigoriev I.V."/>
        </authorList>
    </citation>
    <scope>NUCLEOTIDE SEQUENCE</scope>
    <source>
        <strain evidence="2">CCBAS 213</strain>
    </source>
</reference>
<organism evidence="2 3">
    <name type="scientific">Armillaria tabescens</name>
    <name type="common">Ringless honey mushroom</name>
    <name type="synonym">Agaricus tabescens</name>
    <dbReference type="NCBI Taxonomy" id="1929756"/>
    <lineage>
        <taxon>Eukaryota</taxon>
        <taxon>Fungi</taxon>
        <taxon>Dikarya</taxon>
        <taxon>Basidiomycota</taxon>
        <taxon>Agaricomycotina</taxon>
        <taxon>Agaricomycetes</taxon>
        <taxon>Agaricomycetidae</taxon>
        <taxon>Agaricales</taxon>
        <taxon>Marasmiineae</taxon>
        <taxon>Physalacriaceae</taxon>
        <taxon>Desarmillaria</taxon>
    </lineage>
</organism>
<comment type="caution">
    <text evidence="2">The sequence shown here is derived from an EMBL/GenBank/DDBJ whole genome shotgun (WGS) entry which is preliminary data.</text>
</comment>
<dbReference type="Proteomes" id="UP001175211">
    <property type="component" value="Unassembled WGS sequence"/>
</dbReference>
<dbReference type="RefSeq" id="XP_060325076.1">
    <property type="nucleotide sequence ID" value="XM_060474454.1"/>
</dbReference>
<protein>
    <submittedName>
        <fullName evidence="2">Uncharacterized protein</fullName>
    </submittedName>
</protein>
<keyword evidence="3" id="KW-1185">Reference proteome</keyword>
<evidence type="ECO:0000256" key="1">
    <source>
        <dbReference type="SAM" id="MobiDB-lite"/>
    </source>
</evidence>
<name>A0AA39JK95_ARMTA</name>